<protein>
    <submittedName>
        <fullName evidence="1">Uncharacterized protein</fullName>
    </submittedName>
</protein>
<name>A0ABX5QWT0_9GAMM</name>
<evidence type="ECO:0000313" key="1">
    <source>
        <dbReference type="EMBL" id="QAX77830.1"/>
    </source>
</evidence>
<sequence length="73" mass="8491">MKAHVSSREYQDSGAKRIYTLTDGSVVTEYINLPGKSRFNFFDSRGNTVHKNQQRVAMKQAVEHHKKQWKVKP</sequence>
<reference evidence="2" key="1">
    <citation type="submission" date="2018-09" db="EMBL/GenBank/DDBJ databases">
        <title>Yersinia hibernicus sp. nov.</title>
        <authorList>
            <person name="Nguyen S.V."/>
            <person name="Mundanda D.M."/>
            <person name="Anes J."/>
            <person name="Fanning S."/>
        </authorList>
    </citation>
    <scope>NUCLEOTIDE SEQUENCE [LARGE SCALE GENOMIC DNA]</scope>
    <source>
        <strain evidence="2">CFS1934</strain>
    </source>
</reference>
<accession>A0ABX5QWT0</accession>
<dbReference type="RefSeq" id="WP_050146705.1">
    <property type="nucleotide sequence ID" value="NZ_CABHXI010000025.1"/>
</dbReference>
<gene>
    <name evidence="1" type="ORF">D5F51_04280</name>
</gene>
<organism evidence="1 2">
    <name type="scientific">Yersinia hibernica</name>
    <dbReference type="NCBI Taxonomy" id="2339259"/>
    <lineage>
        <taxon>Bacteria</taxon>
        <taxon>Pseudomonadati</taxon>
        <taxon>Pseudomonadota</taxon>
        <taxon>Gammaproteobacteria</taxon>
        <taxon>Enterobacterales</taxon>
        <taxon>Yersiniaceae</taxon>
        <taxon>Yersinia</taxon>
    </lineage>
</organism>
<proteinExistence type="predicted"/>
<dbReference type="Proteomes" id="UP000288804">
    <property type="component" value="Chromosome"/>
</dbReference>
<dbReference type="EMBL" id="CP032487">
    <property type="protein sequence ID" value="QAX77830.1"/>
    <property type="molecule type" value="Genomic_DNA"/>
</dbReference>
<keyword evidence="2" id="KW-1185">Reference proteome</keyword>
<evidence type="ECO:0000313" key="2">
    <source>
        <dbReference type="Proteomes" id="UP000288804"/>
    </source>
</evidence>